<evidence type="ECO:0000313" key="2">
    <source>
        <dbReference type="Proteomes" id="UP000184148"/>
    </source>
</evidence>
<name>A0A1M5AHG4_9FIRM</name>
<keyword evidence="2" id="KW-1185">Reference proteome</keyword>
<organism evidence="1 2">
    <name type="scientific">Desulforamulus putei DSM 12395</name>
    <dbReference type="NCBI Taxonomy" id="1121429"/>
    <lineage>
        <taxon>Bacteria</taxon>
        <taxon>Bacillati</taxon>
        <taxon>Bacillota</taxon>
        <taxon>Clostridia</taxon>
        <taxon>Eubacteriales</taxon>
        <taxon>Peptococcaceae</taxon>
        <taxon>Desulforamulus</taxon>
    </lineage>
</organism>
<proteinExistence type="predicted"/>
<dbReference type="InterPro" id="IPR013419">
    <property type="entry name" value="CRISPR-assoc_prot_Cas7/Csh2"/>
</dbReference>
<dbReference type="NCBIfam" id="TIGR01595">
    <property type="entry name" value="cas_CT1132"/>
    <property type="match status" value="1"/>
</dbReference>
<dbReference type="NCBIfam" id="TIGR02590">
    <property type="entry name" value="cas_Csh2"/>
    <property type="match status" value="1"/>
</dbReference>
<dbReference type="InterPro" id="IPR006482">
    <property type="entry name" value="Cas7_Csh2/Csh2"/>
</dbReference>
<dbReference type="GO" id="GO:0043571">
    <property type="term" value="P:maintenance of CRISPR repeat elements"/>
    <property type="evidence" value="ECO:0007669"/>
    <property type="project" value="InterPro"/>
</dbReference>
<dbReference type="Pfam" id="PF05107">
    <property type="entry name" value="Cas_Cas7"/>
    <property type="match status" value="1"/>
</dbReference>
<gene>
    <name evidence="1" type="ORF">SAMN02745133_02288</name>
</gene>
<dbReference type="OrthoDB" id="9776792at2"/>
<dbReference type="RefSeq" id="WP_073239523.1">
    <property type="nucleotide sequence ID" value="NZ_FQUY01000017.1"/>
</dbReference>
<dbReference type="AlphaFoldDB" id="A0A1M5AHG4"/>
<dbReference type="EMBL" id="FQUY01000017">
    <property type="protein sequence ID" value="SHF29587.1"/>
    <property type="molecule type" value="Genomic_DNA"/>
</dbReference>
<dbReference type="Proteomes" id="UP000184148">
    <property type="component" value="Unassembled WGS sequence"/>
</dbReference>
<reference evidence="2" key="1">
    <citation type="submission" date="2016-11" db="EMBL/GenBank/DDBJ databases">
        <authorList>
            <person name="Varghese N."/>
            <person name="Submissions S."/>
        </authorList>
    </citation>
    <scope>NUCLEOTIDE SEQUENCE [LARGE SCALE GENOMIC DNA]</scope>
    <source>
        <strain evidence="2">DSM 12395</strain>
    </source>
</reference>
<dbReference type="STRING" id="1121429.SAMN02745133_02288"/>
<evidence type="ECO:0000313" key="1">
    <source>
        <dbReference type="EMBL" id="SHF29587.1"/>
    </source>
</evidence>
<sequence length="320" mass="36433">MLNNRSEILFLYDCTFSNPNGDPLDANKPRIDEESGKNIVTDVRLKRTVRDFLNKNKGEEIFVREIADEEGIIQDAKLRAEDFLNQDGKTIKKSDLKISEMKSIIEKNILDSCIDVRLFGATIPIEKNTKEKSSITLTGPVQFKMGQSLHRVKLQYIKGTGAFASGSDQTRKTFREEYILPYSLIAFYGVVNENAAIHTKLTEDDVNKLLDALWNGTKNLLSRSKAGQQPRLLLRVSYQESCFHLGELDKLVFFNTDKYEEEIRDIQDGILNVDKLVEALAKNKDKIAFVEVAADDRLRLSQNLQETLSKLSMDVRTLSF</sequence>
<protein>
    <submittedName>
        <fullName evidence="1">CRISPR-associated protein, Csh2 family</fullName>
    </submittedName>
</protein>
<accession>A0A1M5AHG4</accession>